<dbReference type="InterPro" id="IPR014710">
    <property type="entry name" value="RmlC-like_jellyroll"/>
</dbReference>
<dbReference type="InterPro" id="IPR052535">
    <property type="entry name" value="Bacilysin_H2HPP_isomerase"/>
</dbReference>
<dbReference type="RefSeq" id="WP_126998239.1">
    <property type="nucleotide sequence ID" value="NZ_CP173192.1"/>
</dbReference>
<reference evidence="2 3" key="1">
    <citation type="submission" date="2018-12" db="EMBL/GenBank/DDBJ databases">
        <authorList>
            <person name="Yang Y."/>
        </authorList>
    </citation>
    <scope>NUCLEOTIDE SEQUENCE [LARGE SCALE GENOMIC DNA]</scope>
    <source>
        <strain evidence="2 3">GSF71</strain>
    </source>
</reference>
<dbReference type="PANTHER" id="PTHR40112">
    <property type="entry name" value="H2HPP ISOMERASE"/>
    <property type="match status" value="1"/>
</dbReference>
<dbReference type="InterPro" id="IPR013096">
    <property type="entry name" value="Cupin_2"/>
</dbReference>
<dbReference type="PIRSF" id="PIRSF029883">
    <property type="entry name" value="KdgF"/>
    <property type="match status" value="1"/>
</dbReference>
<sequence>MKILAEAAQETPVVTPEGAERRVLSYGPGLMLVEFTFKPGIVAPMHSHPHEQVGYIVSGALELTMDGHGTTRLGAGGSYYVPPGTMHGVTILEPTVLVDAFTPVRDDFLG</sequence>
<dbReference type="InterPro" id="IPR025499">
    <property type="entry name" value="KdgF"/>
</dbReference>
<keyword evidence="3" id="KW-1185">Reference proteome</keyword>
<proteinExistence type="predicted"/>
<organism evidence="2 3">
    <name type="scientific">Azospirillum doebereinerae</name>
    <dbReference type="NCBI Taxonomy" id="92933"/>
    <lineage>
        <taxon>Bacteria</taxon>
        <taxon>Pseudomonadati</taxon>
        <taxon>Pseudomonadota</taxon>
        <taxon>Alphaproteobacteria</taxon>
        <taxon>Rhodospirillales</taxon>
        <taxon>Azospirillaceae</taxon>
        <taxon>Azospirillum</taxon>
    </lineage>
</organism>
<dbReference type="Pfam" id="PF07883">
    <property type="entry name" value="Cupin_2"/>
    <property type="match status" value="1"/>
</dbReference>
<evidence type="ECO:0000313" key="2">
    <source>
        <dbReference type="EMBL" id="RUQ71454.1"/>
    </source>
</evidence>
<dbReference type="OrthoDB" id="9811153at2"/>
<evidence type="ECO:0000313" key="3">
    <source>
        <dbReference type="Proteomes" id="UP000280346"/>
    </source>
</evidence>
<dbReference type="AlphaFoldDB" id="A0A3S0V6D7"/>
<protein>
    <submittedName>
        <fullName evidence="2">Cupin domain-containing protein</fullName>
    </submittedName>
</protein>
<feature type="domain" description="Cupin type-2" evidence="1">
    <location>
        <begin position="34"/>
        <end position="97"/>
    </location>
</feature>
<dbReference type="SUPFAM" id="SSF51182">
    <property type="entry name" value="RmlC-like cupins"/>
    <property type="match status" value="1"/>
</dbReference>
<dbReference type="Gene3D" id="2.60.120.10">
    <property type="entry name" value="Jelly Rolls"/>
    <property type="match status" value="1"/>
</dbReference>
<dbReference type="InterPro" id="IPR011051">
    <property type="entry name" value="RmlC_Cupin_sf"/>
</dbReference>
<evidence type="ECO:0000259" key="1">
    <source>
        <dbReference type="Pfam" id="PF07883"/>
    </source>
</evidence>
<gene>
    <name evidence="2" type="ORF">EJ913_12465</name>
</gene>
<dbReference type="PANTHER" id="PTHR40112:SF1">
    <property type="entry name" value="H2HPP ISOMERASE"/>
    <property type="match status" value="1"/>
</dbReference>
<dbReference type="CDD" id="cd02238">
    <property type="entry name" value="cupin_KdgF"/>
    <property type="match status" value="1"/>
</dbReference>
<dbReference type="Proteomes" id="UP000280346">
    <property type="component" value="Unassembled WGS sequence"/>
</dbReference>
<accession>A0A3S0V6D7</accession>
<comment type="caution">
    <text evidence="2">The sequence shown here is derived from an EMBL/GenBank/DDBJ whole genome shotgun (WGS) entry which is preliminary data.</text>
</comment>
<name>A0A3S0V6D7_9PROT</name>
<dbReference type="EMBL" id="RZIJ01000008">
    <property type="protein sequence ID" value="RUQ71454.1"/>
    <property type="molecule type" value="Genomic_DNA"/>
</dbReference>